<dbReference type="Gene3D" id="3.80.10.10">
    <property type="entry name" value="Ribonuclease Inhibitor"/>
    <property type="match status" value="1"/>
</dbReference>
<keyword evidence="3" id="KW-1185">Reference proteome</keyword>
<dbReference type="GO" id="GO:0031146">
    <property type="term" value="P:SCF-dependent proteasomal ubiquitin-dependent protein catabolic process"/>
    <property type="evidence" value="ECO:0007669"/>
    <property type="project" value="TreeGrafter"/>
</dbReference>
<protein>
    <recommendedName>
        <fullName evidence="1">F-box/LRR-repeat protein 15-like leucin rich repeat domain-containing protein</fullName>
    </recommendedName>
</protein>
<dbReference type="InterPro" id="IPR032675">
    <property type="entry name" value="LRR_dom_sf"/>
</dbReference>
<dbReference type="PANTHER" id="PTHR13318">
    <property type="entry name" value="PARTNER OF PAIRED, ISOFORM B-RELATED"/>
    <property type="match status" value="1"/>
</dbReference>
<dbReference type="Pfam" id="PF25372">
    <property type="entry name" value="DUF7885"/>
    <property type="match status" value="1"/>
</dbReference>
<dbReference type="EMBL" id="JAVXUO010001387">
    <property type="protein sequence ID" value="KAK2982825.1"/>
    <property type="molecule type" value="Genomic_DNA"/>
</dbReference>
<comment type="caution">
    <text evidence="2">The sequence shown here is derived from an EMBL/GenBank/DDBJ whole genome shotgun (WGS) entry which is preliminary data.</text>
</comment>
<organism evidence="2 3">
    <name type="scientific">Escallonia rubra</name>
    <dbReference type="NCBI Taxonomy" id="112253"/>
    <lineage>
        <taxon>Eukaryota</taxon>
        <taxon>Viridiplantae</taxon>
        <taxon>Streptophyta</taxon>
        <taxon>Embryophyta</taxon>
        <taxon>Tracheophyta</taxon>
        <taxon>Spermatophyta</taxon>
        <taxon>Magnoliopsida</taxon>
        <taxon>eudicotyledons</taxon>
        <taxon>Gunneridae</taxon>
        <taxon>Pentapetalae</taxon>
        <taxon>asterids</taxon>
        <taxon>campanulids</taxon>
        <taxon>Escalloniales</taxon>
        <taxon>Escalloniaceae</taxon>
        <taxon>Escallonia</taxon>
    </lineage>
</organism>
<dbReference type="SUPFAM" id="SSF52047">
    <property type="entry name" value="RNI-like"/>
    <property type="match status" value="1"/>
</dbReference>
<feature type="domain" description="F-box/LRR-repeat protein 15-like leucin rich repeat" evidence="1">
    <location>
        <begin position="13"/>
        <end position="101"/>
    </location>
</feature>
<dbReference type="InterPro" id="IPR057207">
    <property type="entry name" value="FBXL15_LRR"/>
</dbReference>
<dbReference type="Proteomes" id="UP001187471">
    <property type="component" value="Unassembled WGS sequence"/>
</dbReference>
<sequence>MGADALSALLYLNLSRCKLTDDGCEKFSELRTLKVLNLGFNEEISDAVLVHLKGLVNLESLNLSFTVVTDGGLRKLSGLSSLKSLNLDARQITDAGLAALTKWPLSSVSSINFLKSLAKANIRLLKP</sequence>
<evidence type="ECO:0000313" key="3">
    <source>
        <dbReference type="Proteomes" id="UP001187471"/>
    </source>
</evidence>
<accession>A0AA88S4T7</accession>
<dbReference type="PANTHER" id="PTHR13318:SF162">
    <property type="entry name" value="LEUCINE-RICH REPEAT FAMILY PROTEIN"/>
    <property type="match status" value="1"/>
</dbReference>
<dbReference type="AlphaFoldDB" id="A0AA88S4T7"/>
<proteinExistence type="predicted"/>
<evidence type="ECO:0000313" key="2">
    <source>
        <dbReference type="EMBL" id="KAK2982825.1"/>
    </source>
</evidence>
<reference evidence="2" key="1">
    <citation type="submission" date="2022-12" db="EMBL/GenBank/DDBJ databases">
        <title>Draft genome assemblies for two species of Escallonia (Escalloniales).</title>
        <authorList>
            <person name="Chanderbali A."/>
            <person name="Dervinis C."/>
            <person name="Anghel I."/>
            <person name="Soltis D."/>
            <person name="Soltis P."/>
            <person name="Zapata F."/>
        </authorList>
    </citation>
    <scope>NUCLEOTIDE SEQUENCE</scope>
    <source>
        <strain evidence="2">UCBG92.1500</strain>
        <tissue evidence="2">Leaf</tissue>
    </source>
</reference>
<name>A0AA88S4T7_9ASTE</name>
<evidence type="ECO:0000259" key="1">
    <source>
        <dbReference type="Pfam" id="PF25372"/>
    </source>
</evidence>
<dbReference type="GO" id="GO:0019005">
    <property type="term" value="C:SCF ubiquitin ligase complex"/>
    <property type="evidence" value="ECO:0007669"/>
    <property type="project" value="TreeGrafter"/>
</dbReference>
<gene>
    <name evidence="2" type="ORF">RJ640_021315</name>
</gene>